<accession>A0A1T4V1L7</accession>
<comment type="caution">
    <text evidence="6">Lacks conserved residue(s) required for the propagation of feature annotation.</text>
</comment>
<evidence type="ECO:0000313" key="8">
    <source>
        <dbReference type="EMBL" id="SKA58835.1"/>
    </source>
</evidence>
<dbReference type="GO" id="GO:0016779">
    <property type="term" value="F:nucleotidyltransferase activity"/>
    <property type="evidence" value="ECO:0007669"/>
    <property type="project" value="UniProtKB-UniRule"/>
</dbReference>
<sequence length="190" mass="22136">MADIQTQKLLYHITSINNLAGILDTGLMPRAQLDNFRDVADHEILRGRAVHRLERYVPFHFFAGNPFDGRIQIDYPETDFILITVRRSIALGNNWQVIPRHPLANQQLDILDYEEGMDRIDWDNMNLRDYGDDVSRSVCMAECLSPQTVTVDNFFKLYVSNDKVKQNVEMILRDHNVEIDVIVNRGMFIR</sequence>
<dbReference type="AlphaFoldDB" id="A0A1T4V1L7"/>
<feature type="binding site" evidence="6">
    <location>
        <position position="21"/>
    </location>
    <ligand>
        <name>NAD(+)</name>
        <dbReference type="ChEBI" id="CHEBI:57540"/>
    </ligand>
</feature>
<comment type="similarity">
    <text evidence="6">Belongs to the DarT ADP-ribosyltransferase family.</text>
</comment>
<proteinExistence type="inferred from homology"/>
<keyword evidence="3 6" id="KW-0808">Transferase</keyword>
<keyword evidence="5 6" id="KW-0238">DNA-binding</keyword>
<keyword evidence="2 6" id="KW-0328">Glycosyltransferase</keyword>
<dbReference type="GO" id="GO:0003677">
    <property type="term" value="F:DNA binding"/>
    <property type="evidence" value="ECO:0007669"/>
    <property type="project" value="UniProtKB-UniRule"/>
</dbReference>
<evidence type="ECO:0000256" key="6">
    <source>
        <dbReference type="PROSITE-ProRule" id="PRU01362"/>
    </source>
</evidence>
<dbReference type="PROSITE" id="PS52018">
    <property type="entry name" value="DART"/>
    <property type="match status" value="1"/>
</dbReference>
<evidence type="ECO:0000256" key="4">
    <source>
        <dbReference type="ARBA" id="ARBA00022695"/>
    </source>
</evidence>
<dbReference type="GO" id="GO:0016757">
    <property type="term" value="F:glycosyltransferase activity"/>
    <property type="evidence" value="ECO:0007669"/>
    <property type="project" value="UniProtKB-UniRule"/>
</dbReference>
<feature type="binding site" evidence="6">
    <location>
        <position position="48"/>
    </location>
    <ligand>
        <name>NAD(+)</name>
        <dbReference type="ChEBI" id="CHEBI:57540"/>
    </ligand>
</feature>
<dbReference type="RefSeq" id="WP_080176606.1">
    <property type="nucleotide sequence ID" value="NZ_AP024854.1"/>
</dbReference>
<evidence type="ECO:0000313" key="9">
    <source>
        <dbReference type="Proteomes" id="UP000191116"/>
    </source>
</evidence>
<evidence type="ECO:0000256" key="2">
    <source>
        <dbReference type="ARBA" id="ARBA00022676"/>
    </source>
</evidence>
<evidence type="ECO:0000256" key="5">
    <source>
        <dbReference type="ARBA" id="ARBA00023125"/>
    </source>
</evidence>
<comment type="catalytic activity">
    <reaction evidence="6">
        <text>a thymidine in DNA + NAD(+) = an N-(ADP-alpha-D-ribosyl)-thymidine in DNA + nicotinamide + H(+)</text>
        <dbReference type="Rhea" id="RHEA:71651"/>
        <dbReference type="Rhea" id="RHEA-COMP:13556"/>
        <dbReference type="Rhea" id="RHEA-COMP:18051"/>
        <dbReference type="ChEBI" id="CHEBI:15378"/>
        <dbReference type="ChEBI" id="CHEBI:17154"/>
        <dbReference type="ChEBI" id="CHEBI:57540"/>
        <dbReference type="ChEBI" id="CHEBI:137386"/>
        <dbReference type="ChEBI" id="CHEBI:191199"/>
    </reaction>
</comment>
<dbReference type="InterPro" id="IPR029494">
    <property type="entry name" value="DarT"/>
</dbReference>
<feature type="active site" evidence="6">
    <location>
        <position position="142"/>
    </location>
</feature>
<reference evidence="8 9" key="1">
    <citation type="submission" date="2017-02" db="EMBL/GenBank/DDBJ databases">
        <authorList>
            <person name="Peterson S.W."/>
        </authorList>
    </citation>
    <scope>NUCLEOTIDE SEQUENCE [LARGE SCALE GENOMIC DNA]</scope>
    <source>
        <strain evidence="8 9">CECT 9189</strain>
    </source>
</reference>
<name>A0A1T4V1L7_9GAMM</name>
<dbReference type="EMBL" id="FUWP01000060">
    <property type="protein sequence ID" value="SKA58835.1"/>
    <property type="molecule type" value="Genomic_DNA"/>
</dbReference>
<feature type="active site" description="Proton acceptor" evidence="6">
    <location>
        <position position="48"/>
    </location>
</feature>
<evidence type="ECO:0000256" key="3">
    <source>
        <dbReference type="ARBA" id="ARBA00022679"/>
    </source>
</evidence>
<gene>
    <name evidence="8" type="ORF">CZ814_04004</name>
</gene>
<keyword evidence="1 6" id="KW-1277">Toxin-antitoxin system</keyword>
<keyword evidence="4 6" id="KW-0548">Nucleotidyltransferase</keyword>
<dbReference type="Proteomes" id="UP000191116">
    <property type="component" value="Unassembled WGS sequence"/>
</dbReference>
<dbReference type="OrthoDB" id="9813972at2"/>
<protein>
    <recommendedName>
        <fullName evidence="7">DarT domain-containing protein</fullName>
    </recommendedName>
</protein>
<evidence type="ECO:0000256" key="1">
    <source>
        <dbReference type="ARBA" id="ARBA00022649"/>
    </source>
</evidence>
<feature type="domain" description="DarT" evidence="7">
    <location>
        <begin position="8"/>
        <end position="189"/>
    </location>
</feature>
<evidence type="ECO:0000259" key="7">
    <source>
        <dbReference type="PROSITE" id="PS52018"/>
    </source>
</evidence>
<dbReference type="Pfam" id="PF14487">
    <property type="entry name" value="DarT"/>
    <property type="match status" value="1"/>
</dbReference>
<organism evidence="8 9">
    <name type="scientific">Photobacterium toruni</name>
    <dbReference type="NCBI Taxonomy" id="1935446"/>
    <lineage>
        <taxon>Bacteria</taxon>
        <taxon>Pseudomonadati</taxon>
        <taxon>Pseudomonadota</taxon>
        <taxon>Gammaproteobacteria</taxon>
        <taxon>Vibrionales</taxon>
        <taxon>Vibrionaceae</taxon>
        <taxon>Photobacterium</taxon>
    </lineage>
</organism>
<feature type="binding site" evidence="6">
    <location>
        <begin position="12"/>
        <end position="14"/>
    </location>
    <ligand>
        <name>NAD(+)</name>
        <dbReference type="ChEBI" id="CHEBI:57540"/>
    </ligand>
</feature>